<feature type="signal peptide" evidence="2">
    <location>
        <begin position="1"/>
        <end position="22"/>
    </location>
</feature>
<dbReference type="EMBL" id="JAULSY010000056">
    <property type="protein sequence ID" value="KAK0668483.1"/>
    <property type="molecule type" value="Genomic_DNA"/>
</dbReference>
<dbReference type="AlphaFoldDB" id="A0AA40DC28"/>
<dbReference type="Proteomes" id="UP001174997">
    <property type="component" value="Unassembled WGS sequence"/>
</dbReference>
<evidence type="ECO:0000313" key="3">
    <source>
        <dbReference type="EMBL" id="KAK0668483.1"/>
    </source>
</evidence>
<protein>
    <recommendedName>
        <fullName evidence="5">Secreted protein</fullName>
    </recommendedName>
</protein>
<keyword evidence="4" id="KW-1185">Reference proteome</keyword>
<name>A0AA40DC28_9PEZI</name>
<comment type="caution">
    <text evidence="3">The sequence shown here is derived from an EMBL/GenBank/DDBJ whole genome shotgun (WGS) entry which is preliminary data.</text>
</comment>
<evidence type="ECO:0000313" key="4">
    <source>
        <dbReference type="Proteomes" id="UP001174997"/>
    </source>
</evidence>
<accession>A0AA40DC28</accession>
<evidence type="ECO:0000256" key="2">
    <source>
        <dbReference type="SAM" id="SignalP"/>
    </source>
</evidence>
<gene>
    <name evidence="3" type="ORF">QBC41DRAFT_122369</name>
</gene>
<feature type="compositionally biased region" description="Basic and acidic residues" evidence="1">
    <location>
        <begin position="77"/>
        <end position="89"/>
    </location>
</feature>
<feature type="region of interest" description="Disordered" evidence="1">
    <location>
        <begin position="59"/>
        <end position="89"/>
    </location>
</feature>
<feature type="chain" id="PRO_5041462655" description="Secreted protein" evidence="2">
    <location>
        <begin position="23"/>
        <end position="89"/>
    </location>
</feature>
<sequence>MPVSCSVWWSVVVAVLASPATSVEPSQARKGCRREARHGPTPHRTLVMEEANPSTAILRGETRHPSRQWLGDTRISVSEDREQEADGRA</sequence>
<reference evidence="3" key="1">
    <citation type="submission" date="2023-06" db="EMBL/GenBank/DDBJ databases">
        <title>Genome-scale phylogeny and comparative genomics of the fungal order Sordariales.</title>
        <authorList>
            <consortium name="Lawrence Berkeley National Laboratory"/>
            <person name="Hensen N."/>
            <person name="Bonometti L."/>
            <person name="Westerberg I."/>
            <person name="Brannstrom I.O."/>
            <person name="Guillou S."/>
            <person name="Cros-Aarteil S."/>
            <person name="Calhoun S."/>
            <person name="Haridas S."/>
            <person name="Kuo A."/>
            <person name="Mondo S."/>
            <person name="Pangilinan J."/>
            <person name="Riley R."/>
            <person name="Labutti K."/>
            <person name="Andreopoulos B."/>
            <person name="Lipzen A."/>
            <person name="Chen C."/>
            <person name="Yanf M."/>
            <person name="Daum C."/>
            <person name="Ng V."/>
            <person name="Clum A."/>
            <person name="Steindorff A."/>
            <person name="Ohm R."/>
            <person name="Martin F."/>
            <person name="Silar P."/>
            <person name="Natvig D."/>
            <person name="Lalanne C."/>
            <person name="Gautier V."/>
            <person name="Ament-Velasquez S.L."/>
            <person name="Kruys A."/>
            <person name="Hutchinson M.I."/>
            <person name="Powell A.J."/>
            <person name="Barry K."/>
            <person name="Miller A.N."/>
            <person name="Grigoriev I.V."/>
            <person name="Debuchy R."/>
            <person name="Gladieux P."/>
            <person name="Thoren M.H."/>
            <person name="Johannesson H."/>
        </authorList>
    </citation>
    <scope>NUCLEOTIDE SEQUENCE</scope>
    <source>
        <strain evidence="3">CBS 307.81</strain>
    </source>
</reference>
<feature type="region of interest" description="Disordered" evidence="1">
    <location>
        <begin position="20"/>
        <end position="43"/>
    </location>
</feature>
<keyword evidence="2" id="KW-0732">Signal</keyword>
<evidence type="ECO:0000256" key="1">
    <source>
        <dbReference type="SAM" id="MobiDB-lite"/>
    </source>
</evidence>
<organism evidence="3 4">
    <name type="scientific">Cercophora samala</name>
    <dbReference type="NCBI Taxonomy" id="330535"/>
    <lineage>
        <taxon>Eukaryota</taxon>
        <taxon>Fungi</taxon>
        <taxon>Dikarya</taxon>
        <taxon>Ascomycota</taxon>
        <taxon>Pezizomycotina</taxon>
        <taxon>Sordariomycetes</taxon>
        <taxon>Sordariomycetidae</taxon>
        <taxon>Sordariales</taxon>
        <taxon>Lasiosphaeriaceae</taxon>
        <taxon>Cercophora</taxon>
    </lineage>
</organism>
<proteinExistence type="predicted"/>
<evidence type="ECO:0008006" key="5">
    <source>
        <dbReference type="Google" id="ProtNLM"/>
    </source>
</evidence>